<dbReference type="EMBL" id="MU004664">
    <property type="protein sequence ID" value="KAF2647188.1"/>
    <property type="molecule type" value="Genomic_DNA"/>
</dbReference>
<dbReference type="InterPro" id="IPR036259">
    <property type="entry name" value="MFS_trans_sf"/>
</dbReference>
<proteinExistence type="inferred from homology"/>
<name>A0A6A6SLE2_9PLEO</name>
<dbReference type="PANTHER" id="PTHR23501">
    <property type="entry name" value="MAJOR FACILITATOR SUPERFAMILY"/>
    <property type="match status" value="1"/>
</dbReference>
<dbReference type="Pfam" id="PF07690">
    <property type="entry name" value="MFS_1"/>
    <property type="match status" value="1"/>
</dbReference>
<keyword evidence="5 8" id="KW-1133">Transmembrane helix</keyword>
<accession>A0A6A6SLE2</accession>
<feature type="transmembrane region" description="Helical" evidence="8">
    <location>
        <begin position="200"/>
        <end position="219"/>
    </location>
</feature>
<evidence type="ECO:0000256" key="5">
    <source>
        <dbReference type="ARBA" id="ARBA00022989"/>
    </source>
</evidence>
<feature type="transmembrane region" description="Helical" evidence="8">
    <location>
        <begin position="449"/>
        <end position="472"/>
    </location>
</feature>
<comment type="subcellular location">
    <subcellularLocation>
        <location evidence="1">Membrane</location>
        <topology evidence="1">Multi-pass membrane protein</topology>
    </subcellularLocation>
</comment>
<dbReference type="InterPro" id="IPR020846">
    <property type="entry name" value="MFS_dom"/>
</dbReference>
<feature type="transmembrane region" description="Helical" evidence="8">
    <location>
        <begin position="111"/>
        <end position="130"/>
    </location>
</feature>
<keyword evidence="4 8" id="KW-0812">Transmembrane</keyword>
<feature type="transmembrane region" description="Helical" evidence="8">
    <location>
        <begin position="136"/>
        <end position="159"/>
    </location>
</feature>
<dbReference type="AlphaFoldDB" id="A0A6A6SLE2"/>
<evidence type="ECO:0000256" key="4">
    <source>
        <dbReference type="ARBA" id="ARBA00022692"/>
    </source>
</evidence>
<dbReference type="GO" id="GO:0005886">
    <property type="term" value="C:plasma membrane"/>
    <property type="evidence" value="ECO:0007669"/>
    <property type="project" value="TreeGrafter"/>
</dbReference>
<feature type="transmembrane region" description="Helical" evidence="8">
    <location>
        <begin position="240"/>
        <end position="259"/>
    </location>
</feature>
<feature type="transmembrane region" description="Helical" evidence="8">
    <location>
        <begin position="168"/>
        <end position="188"/>
    </location>
</feature>
<evidence type="ECO:0000259" key="9">
    <source>
        <dbReference type="PROSITE" id="PS50850"/>
    </source>
</evidence>
<evidence type="ECO:0000256" key="1">
    <source>
        <dbReference type="ARBA" id="ARBA00004141"/>
    </source>
</evidence>
<dbReference type="SUPFAM" id="SSF103473">
    <property type="entry name" value="MFS general substrate transporter"/>
    <property type="match status" value="1"/>
</dbReference>
<feature type="region of interest" description="Disordered" evidence="7">
    <location>
        <begin position="1"/>
        <end position="35"/>
    </location>
</feature>
<feature type="transmembrane region" description="Helical" evidence="8">
    <location>
        <begin position="271"/>
        <end position="291"/>
    </location>
</feature>
<protein>
    <submittedName>
        <fullName evidence="10">Putative HC-toxin efflux carrier</fullName>
    </submittedName>
</protein>
<dbReference type="Proteomes" id="UP000799324">
    <property type="component" value="Unassembled WGS sequence"/>
</dbReference>
<feature type="transmembrane region" description="Helical" evidence="8">
    <location>
        <begin position="513"/>
        <end position="534"/>
    </location>
</feature>
<feature type="compositionally biased region" description="Basic and acidic residues" evidence="7">
    <location>
        <begin position="1"/>
        <end position="33"/>
    </location>
</feature>
<dbReference type="GO" id="GO:0022857">
    <property type="term" value="F:transmembrane transporter activity"/>
    <property type="evidence" value="ECO:0007669"/>
    <property type="project" value="InterPro"/>
</dbReference>
<sequence>MSNESRIEVPADTAHHKDEVGYEPGHEEGRPEVPPRTVSGWRWAAAMTAVLGSMFLYSLDITVVASVQPLIVTQFDAVDKLPWLSVAVLLGATATNMVWGRMYTQFNAKWLYIFNVFLFEVGSAICGAAPNMDVFIVGRAICGISCAGLYVGVMTLIAVTTTMAERPLYNSATGLLWGLGIVLGPLVGGGFGKSAVGWRWAFYINLCIGAICAPAWLFLLPSVDPRLGVSYRQRAAELDYLGTVLLMGALASFVLAINWGGVTYAWNSGHIIGLFVTSGVLFAMLGIQQVWTIFTTQARRLIPIQFFRSKMALILFSCTAASGSAVFIPVYFVPLFFQFTRSDDALQAGVRLLPLMVILVVTIIANGVLMAKFGYYMPWYLVGGLLTVTGGALMSRVNQNTADSTIYGFTVFIGVGVGMFIQASFSIAQAVVKSEDIPAALGFITQAQFLGNTITLAIGNTTFLNLSAAGIARVLPGRSTEEIQSAIEGAAGEFLKRLSPQERSDVMGVITDAIGRTYALVITAGGLVVLLSLFMKKEKLFMTGGVSAA</sequence>
<feature type="transmembrane region" description="Helical" evidence="8">
    <location>
        <begin position="406"/>
        <end position="428"/>
    </location>
</feature>
<feature type="transmembrane region" description="Helical" evidence="8">
    <location>
        <begin position="81"/>
        <end position="99"/>
    </location>
</feature>
<feature type="transmembrane region" description="Helical" evidence="8">
    <location>
        <begin position="40"/>
        <end position="61"/>
    </location>
</feature>
<feature type="transmembrane region" description="Helical" evidence="8">
    <location>
        <begin position="312"/>
        <end position="332"/>
    </location>
</feature>
<keyword evidence="3" id="KW-0813">Transport</keyword>
<evidence type="ECO:0000256" key="6">
    <source>
        <dbReference type="ARBA" id="ARBA00023136"/>
    </source>
</evidence>
<comment type="similarity">
    <text evidence="2">Belongs to the major facilitator superfamily. TCR/Tet family.</text>
</comment>
<reference evidence="10" key="1">
    <citation type="journal article" date="2020" name="Stud. Mycol.">
        <title>101 Dothideomycetes genomes: a test case for predicting lifestyles and emergence of pathogens.</title>
        <authorList>
            <person name="Haridas S."/>
            <person name="Albert R."/>
            <person name="Binder M."/>
            <person name="Bloem J."/>
            <person name="Labutti K."/>
            <person name="Salamov A."/>
            <person name="Andreopoulos B."/>
            <person name="Baker S."/>
            <person name="Barry K."/>
            <person name="Bills G."/>
            <person name="Bluhm B."/>
            <person name="Cannon C."/>
            <person name="Castanera R."/>
            <person name="Culley D."/>
            <person name="Daum C."/>
            <person name="Ezra D."/>
            <person name="Gonzalez J."/>
            <person name="Henrissat B."/>
            <person name="Kuo A."/>
            <person name="Liang C."/>
            <person name="Lipzen A."/>
            <person name="Lutzoni F."/>
            <person name="Magnuson J."/>
            <person name="Mondo S."/>
            <person name="Nolan M."/>
            <person name="Ohm R."/>
            <person name="Pangilinan J."/>
            <person name="Park H.-J."/>
            <person name="Ramirez L."/>
            <person name="Alfaro M."/>
            <person name="Sun H."/>
            <person name="Tritt A."/>
            <person name="Yoshinaga Y."/>
            <person name="Zwiers L.-H."/>
            <person name="Turgeon B."/>
            <person name="Goodwin S."/>
            <person name="Spatafora J."/>
            <person name="Crous P."/>
            <person name="Grigoriev I."/>
        </authorList>
    </citation>
    <scope>NUCLEOTIDE SEQUENCE</scope>
    <source>
        <strain evidence="10">CBS 122681</strain>
    </source>
</reference>
<dbReference type="Gene3D" id="1.20.1250.20">
    <property type="entry name" value="MFS general substrate transporter like domains"/>
    <property type="match status" value="1"/>
</dbReference>
<evidence type="ECO:0000256" key="2">
    <source>
        <dbReference type="ARBA" id="ARBA00007520"/>
    </source>
</evidence>
<dbReference type="FunFam" id="1.20.1250.20:FF:000429">
    <property type="entry name" value="MFS drug efflux transporter, putative"/>
    <property type="match status" value="1"/>
</dbReference>
<evidence type="ECO:0000256" key="3">
    <source>
        <dbReference type="ARBA" id="ARBA00022448"/>
    </source>
</evidence>
<evidence type="ECO:0000256" key="7">
    <source>
        <dbReference type="SAM" id="MobiDB-lite"/>
    </source>
</evidence>
<evidence type="ECO:0000313" key="10">
    <source>
        <dbReference type="EMBL" id="KAF2647188.1"/>
    </source>
</evidence>
<dbReference type="OrthoDB" id="10021397at2759"/>
<keyword evidence="11" id="KW-1185">Reference proteome</keyword>
<feature type="transmembrane region" description="Helical" evidence="8">
    <location>
        <begin position="376"/>
        <end position="394"/>
    </location>
</feature>
<keyword evidence="6 8" id="KW-0472">Membrane</keyword>
<evidence type="ECO:0000256" key="8">
    <source>
        <dbReference type="SAM" id="Phobius"/>
    </source>
</evidence>
<feature type="transmembrane region" description="Helical" evidence="8">
    <location>
        <begin position="352"/>
        <end position="369"/>
    </location>
</feature>
<organism evidence="10 11">
    <name type="scientific">Lophiostoma macrostomum CBS 122681</name>
    <dbReference type="NCBI Taxonomy" id="1314788"/>
    <lineage>
        <taxon>Eukaryota</taxon>
        <taxon>Fungi</taxon>
        <taxon>Dikarya</taxon>
        <taxon>Ascomycota</taxon>
        <taxon>Pezizomycotina</taxon>
        <taxon>Dothideomycetes</taxon>
        <taxon>Pleosporomycetidae</taxon>
        <taxon>Pleosporales</taxon>
        <taxon>Lophiostomataceae</taxon>
        <taxon>Lophiostoma</taxon>
    </lineage>
</organism>
<dbReference type="PROSITE" id="PS50850">
    <property type="entry name" value="MFS"/>
    <property type="match status" value="1"/>
</dbReference>
<gene>
    <name evidence="10" type="ORF">K491DRAFT_723641</name>
</gene>
<dbReference type="InterPro" id="IPR011701">
    <property type="entry name" value="MFS"/>
</dbReference>
<evidence type="ECO:0000313" key="11">
    <source>
        <dbReference type="Proteomes" id="UP000799324"/>
    </source>
</evidence>
<feature type="domain" description="Major facilitator superfamily (MFS) profile" evidence="9">
    <location>
        <begin position="46"/>
        <end position="540"/>
    </location>
</feature>
<dbReference type="PANTHER" id="PTHR23501:SF12">
    <property type="entry name" value="MAJOR FACILITATOR SUPERFAMILY (MFS) PROFILE DOMAIN-CONTAINING PROTEIN-RELATED"/>
    <property type="match status" value="1"/>
</dbReference>